<dbReference type="Pfam" id="PF01156">
    <property type="entry name" value="IU_nuc_hydro"/>
    <property type="match status" value="1"/>
</dbReference>
<dbReference type="GO" id="GO:0005829">
    <property type="term" value="C:cytosol"/>
    <property type="evidence" value="ECO:0007669"/>
    <property type="project" value="TreeGrafter"/>
</dbReference>
<dbReference type="EMBL" id="JAUEPT010000002">
    <property type="protein sequence ID" value="KAK0454472.1"/>
    <property type="molecule type" value="Genomic_DNA"/>
</dbReference>
<evidence type="ECO:0000259" key="4">
    <source>
        <dbReference type="Pfam" id="PF01156"/>
    </source>
</evidence>
<feature type="domain" description="Inosine/uridine-preferring nucleoside hydrolase" evidence="4">
    <location>
        <begin position="8"/>
        <end position="382"/>
    </location>
</feature>
<sequence length="438" mass="48284">MATSRIPVIIDTDPGVDDIIAILLALASPELEVLSIVVSFGNTDIQSSYSNILKTYQALTRHFDAYPAEKPRFPNYSASPKTSLVLGSDAPLEGDIHSAQYFHGRSVSASILFGTRFNTKTFARDGLGGITERHSELDAEFDATADHPQLLLSKKPAVENSLELLRCYPERSITYIALGPLTNLAQLMRCDRDLVRGRIGRVVCMGGALDVPGNTSPVAEFNFFADPYAVKELLMPSRPELGLPLDRFFLLPLDITTPHELPFPVYQTRVDPSFSNMNTPSVAGEKKPLTHFTSSFLEHTRTVMLQFGKDAMELHDIVAVWCAIANPPSSTALSPGWSMHKRTFEIERIGELTRGMLIIDRREDEAAYAPGANRAFVQEELDKHQLAHGPWESTAVPAAVEVESLDSSPHDGPRILCITKTPGHDALLQLLLERVWGV</sequence>
<keyword evidence="6" id="KW-1185">Reference proteome</keyword>
<accession>A0AA39N1H3</accession>
<keyword evidence="2 5" id="KW-0378">Hydrolase</keyword>
<dbReference type="PANTHER" id="PTHR12304:SF56">
    <property type="entry name" value="HYDROLASE, PUTATIVE (AFU_ORTHOLOGUE AFUA_1G11790)-RELATED"/>
    <property type="match status" value="1"/>
</dbReference>
<dbReference type="GO" id="GO:0006152">
    <property type="term" value="P:purine nucleoside catabolic process"/>
    <property type="evidence" value="ECO:0007669"/>
    <property type="project" value="TreeGrafter"/>
</dbReference>
<protein>
    <submittedName>
        <fullName evidence="5">Nucleoside hydrolase</fullName>
    </submittedName>
</protein>
<dbReference type="AlphaFoldDB" id="A0AA39N1H3"/>
<dbReference type="GO" id="GO:0008477">
    <property type="term" value="F:purine nucleosidase activity"/>
    <property type="evidence" value="ECO:0007669"/>
    <property type="project" value="TreeGrafter"/>
</dbReference>
<evidence type="ECO:0000256" key="2">
    <source>
        <dbReference type="ARBA" id="ARBA00022801"/>
    </source>
</evidence>
<dbReference type="PANTHER" id="PTHR12304">
    <property type="entry name" value="INOSINE-URIDINE PREFERRING NUCLEOSIDE HYDROLASE"/>
    <property type="match status" value="1"/>
</dbReference>
<evidence type="ECO:0000256" key="1">
    <source>
        <dbReference type="ARBA" id="ARBA00009176"/>
    </source>
</evidence>
<dbReference type="InterPro" id="IPR036452">
    <property type="entry name" value="Ribo_hydro-like"/>
</dbReference>
<organism evidence="5 6">
    <name type="scientific">Armillaria borealis</name>
    <dbReference type="NCBI Taxonomy" id="47425"/>
    <lineage>
        <taxon>Eukaryota</taxon>
        <taxon>Fungi</taxon>
        <taxon>Dikarya</taxon>
        <taxon>Basidiomycota</taxon>
        <taxon>Agaricomycotina</taxon>
        <taxon>Agaricomycetes</taxon>
        <taxon>Agaricomycetidae</taxon>
        <taxon>Agaricales</taxon>
        <taxon>Marasmiineae</taxon>
        <taxon>Physalacriaceae</taxon>
        <taxon>Armillaria</taxon>
    </lineage>
</organism>
<keyword evidence="3" id="KW-0326">Glycosidase</keyword>
<evidence type="ECO:0000313" key="6">
    <source>
        <dbReference type="Proteomes" id="UP001175226"/>
    </source>
</evidence>
<reference evidence="5" key="1">
    <citation type="submission" date="2023-06" db="EMBL/GenBank/DDBJ databases">
        <authorList>
            <consortium name="Lawrence Berkeley National Laboratory"/>
            <person name="Ahrendt S."/>
            <person name="Sahu N."/>
            <person name="Indic B."/>
            <person name="Wong-Bajracharya J."/>
            <person name="Merenyi Z."/>
            <person name="Ke H.-M."/>
            <person name="Monk M."/>
            <person name="Kocsube S."/>
            <person name="Drula E."/>
            <person name="Lipzen A."/>
            <person name="Balint B."/>
            <person name="Henrissat B."/>
            <person name="Andreopoulos B."/>
            <person name="Martin F.M."/>
            <person name="Harder C.B."/>
            <person name="Rigling D."/>
            <person name="Ford K.L."/>
            <person name="Foster G.D."/>
            <person name="Pangilinan J."/>
            <person name="Papanicolaou A."/>
            <person name="Barry K."/>
            <person name="LaButti K."/>
            <person name="Viragh M."/>
            <person name="Koriabine M."/>
            <person name="Yan M."/>
            <person name="Riley R."/>
            <person name="Champramary S."/>
            <person name="Plett K.L."/>
            <person name="Tsai I.J."/>
            <person name="Slot J."/>
            <person name="Sipos G."/>
            <person name="Plett J."/>
            <person name="Nagy L.G."/>
            <person name="Grigoriev I.V."/>
        </authorList>
    </citation>
    <scope>NUCLEOTIDE SEQUENCE</scope>
    <source>
        <strain evidence="5">FPL87.14</strain>
    </source>
</reference>
<dbReference type="InterPro" id="IPR001910">
    <property type="entry name" value="Inosine/uridine_hydrolase_dom"/>
</dbReference>
<gene>
    <name evidence="5" type="ORF">EV421DRAFT_419065</name>
</gene>
<comment type="caution">
    <text evidence="5">The sequence shown here is derived from an EMBL/GenBank/DDBJ whole genome shotgun (WGS) entry which is preliminary data.</text>
</comment>
<name>A0AA39N1H3_9AGAR</name>
<evidence type="ECO:0000313" key="5">
    <source>
        <dbReference type="EMBL" id="KAK0454472.1"/>
    </source>
</evidence>
<dbReference type="InterPro" id="IPR023186">
    <property type="entry name" value="IUNH"/>
</dbReference>
<dbReference type="Gene3D" id="3.90.245.10">
    <property type="entry name" value="Ribonucleoside hydrolase-like"/>
    <property type="match status" value="1"/>
</dbReference>
<comment type="similarity">
    <text evidence="1">Belongs to the IUNH family.</text>
</comment>
<dbReference type="Proteomes" id="UP001175226">
    <property type="component" value="Unassembled WGS sequence"/>
</dbReference>
<dbReference type="SUPFAM" id="SSF53590">
    <property type="entry name" value="Nucleoside hydrolase"/>
    <property type="match status" value="1"/>
</dbReference>
<evidence type="ECO:0000256" key="3">
    <source>
        <dbReference type="ARBA" id="ARBA00023295"/>
    </source>
</evidence>
<proteinExistence type="inferred from homology"/>